<feature type="domain" description="Non-reducing end beta-L-arabinofuranosidase-like GH127 C-terminal" evidence="2">
    <location>
        <begin position="547"/>
        <end position="656"/>
    </location>
</feature>
<dbReference type="Proteomes" id="UP000294933">
    <property type="component" value="Unassembled WGS sequence"/>
</dbReference>
<dbReference type="OrthoDB" id="654211at2759"/>
<keyword evidence="4" id="KW-1185">Reference proteome</keyword>
<evidence type="ECO:0000313" key="3">
    <source>
        <dbReference type="EMBL" id="TDL24416.1"/>
    </source>
</evidence>
<dbReference type="EMBL" id="ML170166">
    <property type="protein sequence ID" value="TDL24416.1"/>
    <property type="molecule type" value="Genomic_DNA"/>
</dbReference>
<evidence type="ECO:0000259" key="1">
    <source>
        <dbReference type="Pfam" id="PF07944"/>
    </source>
</evidence>
<dbReference type="InterPro" id="IPR049174">
    <property type="entry name" value="Beta-AFase-like"/>
</dbReference>
<dbReference type="Pfam" id="PF20737">
    <property type="entry name" value="Glyco_hydro127C"/>
    <property type="match status" value="1"/>
</dbReference>
<evidence type="ECO:0000313" key="4">
    <source>
        <dbReference type="Proteomes" id="UP000294933"/>
    </source>
</evidence>
<dbReference type="PANTHER" id="PTHR43465:SF2">
    <property type="entry name" value="DUF1680 DOMAIN PROTEIN (AFU_ORTHOLOGUE AFUA_1G08910)"/>
    <property type="match status" value="1"/>
</dbReference>
<name>A0A4Y7QAM5_9AGAM</name>
<dbReference type="AlphaFoldDB" id="A0A4Y7QAM5"/>
<organism evidence="3 4">
    <name type="scientific">Rickenella mellea</name>
    <dbReference type="NCBI Taxonomy" id="50990"/>
    <lineage>
        <taxon>Eukaryota</taxon>
        <taxon>Fungi</taxon>
        <taxon>Dikarya</taxon>
        <taxon>Basidiomycota</taxon>
        <taxon>Agaricomycotina</taxon>
        <taxon>Agaricomycetes</taxon>
        <taxon>Hymenochaetales</taxon>
        <taxon>Rickenellaceae</taxon>
        <taxon>Rickenella</taxon>
    </lineage>
</organism>
<reference evidence="3 4" key="1">
    <citation type="submission" date="2018-06" db="EMBL/GenBank/DDBJ databases">
        <title>A transcriptomic atlas of mushroom development highlights an independent origin of complex multicellularity.</title>
        <authorList>
            <consortium name="DOE Joint Genome Institute"/>
            <person name="Krizsan K."/>
            <person name="Almasi E."/>
            <person name="Merenyi Z."/>
            <person name="Sahu N."/>
            <person name="Viragh M."/>
            <person name="Koszo T."/>
            <person name="Mondo S."/>
            <person name="Kiss B."/>
            <person name="Balint B."/>
            <person name="Kues U."/>
            <person name="Barry K."/>
            <person name="Hegedus J.C."/>
            <person name="Henrissat B."/>
            <person name="Johnson J."/>
            <person name="Lipzen A."/>
            <person name="Ohm R."/>
            <person name="Nagy I."/>
            <person name="Pangilinan J."/>
            <person name="Yan J."/>
            <person name="Xiong Y."/>
            <person name="Grigoriev I.V."/>
            <person name="Hibbett D.S."/>
            <person name="Nagy L.G."/>
        </authorList>
    </citation>
    <scope>NUCLEOTIDE SEQUENCE [LARGE SCALE GENOMIC DNA]</scope>
    <source>
        <strain evidence="3 4">SZMC22713</strain>
    </source>
</reference>
<evidence type="ECO:0000259" key="2">
    <source>
        <dbReference type="Pfam" id="PF20737"/>
    </source>
</evidence>
<dbReference type="SUPFAM" id="SSF48208">
    <property type="entry name" value="Six-hairpin glycosidases"/>
    <property type="match status" value="1"/>
</dbReference>
<sequence>MIGSAKLCSSTQDLRLPSPAMGIGFSAIPLQDVKVTSNFWMDRIKATREGALPAIRAEMQRTGRWNCLKLKWKTGDPNKPHQFRDSDVAKWLEGACYALTLEHEPNLARHVEELVDMIRTAQHDDGYINTYYTVVEPDKRFTNIAWSHELYCAGHLLEAGLAHYIYSGSHRLLGPLLKYVGYIGSVFGPEDWKKKGYPGHQELELALIRVYEVTKDKPLLDLATYFIEERGQCREDGHYFDVEAKARGEAARPGPGRGAPYSYHQADKPVREQKSVEGHSVRCMYWLTAVAGLARHSGDMGLRHAAVTLWKSTVHRKMYVTGGVGAMPDWEGFGPDFYLPNESGYLETCASIGLVLFAQQMKLSGVEEAANVLETALYNGVLVGMALDGKTFFYNNPLATIGRYCSRSTWFNVACCPANVARTISSVGQYIYGVNAQDSIAVFLWISSSTTFTLSDGDVVKFKQESHWPWAGNMQITLEGNKPLSNYMLLIYAPTGAKIYSVDSESNSEVTAHFKDGGSQIQVNAKTDALGKSVFRISTELKTRRIHPHILDLDNKGCVAIGRGALIYCAETIDNGHIGDLRGILLPDNAEFDAQTDEELFARFHLGFKPVVLRTHVKVVSVDADLRESTRVETLTLIPYFMWGNRGKSDLRVWLPRDTIQ</sequence>
<dbReference type="Pfam" id="PF07944">
    <property type="entry name" value="Beta-AFase-like_GH127_cat"/>
    <property type="match status" value="1"/>
</dbReference>
<feature type="domain" description="Non-reducing end beta-L-arabinofuranosidase-like GH127 catalytic" evidence="1">
    <location>
        <begin position="32"/>
        <end position="428"/>
    </location>
</feature>
<dbReference type="PANTHER" id="PTHR43465">
    <property type="entry name" value="DUF1680 DOMAIN PROTEIN (AFU_ORTHOLOGUE AFUA_1G08910)"/>
    <property type="match status" value="1"/>
</dbReference>
<gene>
    <name evidence="3" type="ORF">BD410DRAFT_896644</name>
</gene>
<dbReference type="InterPro" id="IPR049049">
    <property type="entry name" value="Beta-AFase-like_GH127_C"/>
</dbReference>
<dbReference type="GO" id="GO:0005975">
    <property type="term" value="P:carbohydrate metabolic process"/>
    <property type="evidence" value="ECO:0007669"/>
    <property type="project" value="InterPro"/>
</dbReference>
<dbReference type="InterPro" id="IPR008928">
    <property type="entry name" value="6-hairpin_glycosidase_sf"/>
</dbReference>
<accession>A0A4Y7QAM5</accession>
<proteinExistence type="predicted"/>
<protein>
    <submittedName>
        <fullName evidence="3">DUF1680-domain-containing protein</fullName>
    </submittedName>
</protein>
<dbReference type="VEuPathDB" id="FungiDB:BD410DRAFT_896644"/>
<dbReference type="InterPro" id="IPR012878">
    <property type="entry name" value="Beta-AFase-like_GH127_cat"/>
</dbReference>
<dbReference type="STRING" id="50990.A0A4Y7QAM5"/>